<dbReference type="EMBL" id="JADCNM010000011">
    <property type="protein sequence ID" value="KAG0462103.1"/>
    <property type="molecule type" value="Genomic_DNA"/>
</dbReference>
<protein>
    <submittedName>
        <fullName evidence="2">Uncharacterized protein</fullName>
    </submittedName>
</protein>
<sequence length="144" mass="16460">MEALKAGSEKGAKVEAVISSMVMAGKPEWGMGRGVREREERSIEKEKDSPRKRTTEEARRGEEERTRTRRGRRICRARRGRWNGWRGMKGRKRRGDGRRGWNGQCGSQRSKGGRGDAGDCRRSGLGWEARRPLEGEGFPCFFVY</sequence>
<dbReference type="AlphaFoldDB" id="A0A835PZZ2"/>
<feature type="region of interest" description="Disordered" evidence="1">
    <location>
        <begin position="22"/>
        <end position="72"/>
    </location>
</feature>
<dbReference type="Proteomes" id="UP000639772">
    <property type="component" value="Chromosome 11"/>
</dbReference>
<gene>
    <name evidence="2" type="ORF">HPP92_020579</name>
</gene>
<evidence type="ECO:0000313" key="2">
    <source>
        <dbReference type="EMBL" id="KAG0462103.1"/>
    </source>
</evidence>
<organism evidence="2 3">
    <name type="scientific">Vanilla planifolia</name>
    <name type="common">Vanilla</name>
    <dbReference type="NCBI Taxonomy" id="51239"/>
    <lineage>
        <taxon>Eukaryota</taxon>
        <taxon>Viridiplantae</taxon>
        <taxon>Streptophyta</taxon>
        <taxon>Embryophyta</taxon>
        <taxon>Tracheophyta</taxon>
        <taxon>Spermatophyta</taxon>
        <taxon>Magnoliopsida</taxon>
        <taxon>Liliopsida</taxon>
        <taxon>Asparagales</taxon>
        <taxon>Orchidaceae</taxon>
        <taxon>Vanilloideae</taxon>
        <taxon>Vanilleae</taxon>
        <taxon>Vanilla</taxon>
    </lineage>
</organism>
<reference evidence="2 3" key="1">
    <citation type="journal article" date="2020" name="Nat. Food">
        <title>A phased Vanilla planifolia genome enables genetic improvement of flavour and production.</title>
        <authorList>
            <person name="Hasing T."/>
            <person name="Tang H."/>
            <person name="Brym M."/>
            <person name="Khazi F."/>
            <person name="Huang T."/>
            <person name="Chambers A.H."/>
        </authorList>
    </citation>
    <scope>NUCLEOTIDE SEQUENCE [LARGE SCALE GENOMIC DNA]</scope>
    <source>
        <tissue evidence="2">Leaf</tissue>
    </source>
</reference>
<comment type="caution">
    <text evidence="2">The sequence shown here is derived from an EMBL/GenBank/DDBJ whole genome shotgun (WGS) entry which is preliminary data.</text>
</comment>
<accession>A0A835PZZ2</accession>
<evidence type="ECO:0000256" key="1">
    <source>
        <dbReference type="SAM" id="MobiDB-lite"/>
    </source>
</evidence>
<feature type="region of interest" description="Disordered" evidence="1">
    <location>
        <begin position="85"/>
        <end position="124"/>
    </location>
</feature>
<feature type="compositionally biased region" description="Basic and acidic residues" evidence="1">
    <location>
        <begin position="34"/>
        <end position="66"/>
    </location>
</feature>
<name>A0A835PZZ2_VANPL</name>
<evidence type="ECO:0000313" key="3">
    <source>
        <dbReference type="Proteomes" id="UP000639772"/>
    </source>
</evidence>
<proteinExistence type="predicted"/>
<feature type="compositionally biased region" description="Basic and acidic residues" evidence="1">
    <location>
        <begin position="113"/>
        <end position="124"/>
    </location>
</feature>